<dbReference type="PANTHER" id="PTHR39219">
    <property type="entry name" value="ER MEMBRANE PROTEIN COMPLEX SUBUNIT 10"/>
    <property type="match status" value="1"/>
</dbReference>
<comment type="caution">
    <text evidence="2">The sequence shown here is derived from an EMBL/GenBank/DDBJ whole genome shotgun (WGS) entry which is preliminary data.</text>
</comment>
<dbReference type="Pfam" id="PF21203">
    <property type="entry name" value="ECM10"/>
    <property type="match status" value="1"/>
</dbReference>
<organism evidence="2 3">
    <name type="scientific">Coprinellus micaceus</name>
    <name type="common">Glistening ink-cap mushroom</name>
    <name type="synonym">Coprinus micaceus</name>
    <dbReference type="NCBI Taxonomy" id="71717"/>
    <lineage>
        <taxon>Eukaryota</taxon>
        <taxon>Fungi</taxon>
        <taxon>Dikarya</taxon>
        <taxon>Basidiomycota</taxon>
        <taxon>Agaricomycotina</taxon>
        <taxon>Agaricomycetes</taxon>
        <taxon>Agaricomycetidae</taxon>
        <taxon>Agaricales</taxon>
        <taxon>Agaricineae</taxon>
        <taxon>Psathyrellaceae</taxon>
        <taxon>Coprinellus</taxon>
    </lineage>
</organism>
<dbReference type="EMBL" id="QPFP01000007">
    <property type="protein sequence ID" value="TEB35617.1"/>
    <property type="molecule type" value="Genomic_DNA"/>
</dbReference>
<sequence>MRMQGRVGVYIRNGALMVVRRRRVRCPLAPIMLSLLTILLAFAICAHAATYTLYHRLQHLGGPEDPFIARGTLELAGNVVSLESASTVAKDLALWTEKHAESAKDASGALYQIALSADSGSARAISSVKLCHLASATSQSLYLYLSEDDIPYALDYFVSPVPRDGSCPSTPPSKGFLEHFAQVNTTILLRTPSSPPSPELKTPHPLTPEGQIVQPVPEKSFLQKYWIYISIFLVGIMLTSGPDESQQGGGGAN</sequence>
<dbReference type="CDD" id="cd22209">
    <property type="entry name" value="EMC10"/>
    <property type="match status" value="1"/>
</dbReference>
<evidence type="ECO:0000256" key="1">
    <source>
        <dbReference type="SAM" id="MobiDB-lite"/>
    </source>
</evidence>
<dbReference type="STRING" id="71717.A0A4Y7TN35"/>
<protein>
    <recommendedName>
        <fullName evidence="4">ER membrane protein complex subunit 10</fullName>
    </recommendedName>
</protein>
<name>A0A4Y7TN35_COPMI</name>
<gene>
    <name evidence="2" type="ORF">FA13DRAFT_1361944</name>
</gene>
<accession>A0A4Y7TN35</accession>
<evidence type="ECO:0000313" key="3">
    <source>
        <dbReference type="Proteomes" id="UP000298030"/>
    </source>
</evidence>
<dbReference type="Proteomes" id="UP000298030">
    <property type="component" value="Unassembled WGS sequence"/>
</dbReference>
<feature type="region of interest" description="Disordered" evidence="1">
    <location>
        <begin position="191"/>
        <end position="212"/>
    </location>
</feature>
<evidence type="ECO:0000313" key="2">
    <source>
        <dbReference type="EMBL" id="TEB35617.1"/>
    </source>
</evidence>
<proteinExistence type="predicted"/>
<dbReference type="AlphaFoldDB" id="A0A4Y7TN35"/>
<reference evidence="2 3" key="1">
    <citation type="journal article" date="2019" name="Nat. Ecol. Evol.">
        <title>Megaphylogeny resolves global patterns of mushroom evolution.</title>
        <authorList>
            <person name="Varga T."/>
            <person name="Krizsan K."/>
            <person name="Foldi C."/>
            <person name="Dima B."/>
            <person name="Sanchez-Garcia M."/>
            <person name="Sanchez-Ramirez S."/>
            <person name="Szollosi G.J."/>
            <person name="Szarkandi J.G."/>
            <person name="Papp V."/>
            <person name="Albert L."/>
            <person name="Andreopoulos W."/>
            <person name="Angelini C."/>
            <person name="Antonin V."/>
            <person name="Barry K.W."/>
            <person name="Bougher N.L."/>
            <person name="Buchanan P."/>
            <person name="Buyck B."/>
            <person name="Bense V."/>
            <person name="Catcheside P."/>
            <person name="Chovatia M."/>
            <person name="Cooper J."/>
            <person name="Damon W."/>
            <person name="Desjardin D."/>
            <person name="Finy P."/>
            <person name="Geml J."/>
            <person name="Haridas S."/>
            <person name="Hughes K."/>
            <person name="Justo A."/>
            <person name="Karasinski D."/>
            <person name="Kautmanova I."/>
            <person name="Kiss B."/>
            <person name="Kocsube S."/>
            <person name="Kotiranta H."/>
            <person name="LaButti K.M."/>
            <person name="Lechner B.E."/>
            <person name="Liimatainen K."/>
            <person name="Lipzen A."/>
            <person name="Lukacs Z."/>
            <person name="Mihaltcheva S."/>
            <person name="Morgado L.N."/>
            <person name="Niskanen T."/>
            <person name="Noordeloos M.E."/>
            <person name="Ohm R.A."/>
            <person name="Ortiz-Santana B."/>
            <person name="Ovrebo C."/>
            <person name="Racz N."/>
            <person name="Riley R."/>
            <person name="Savchenko A."/>
            <person name="Shiryaev A."/>
            <person name="Soop K."/>
            <person name="Spirin V."/>
            <person name="Szebenyi C."/>
            <person name="Tomsovsky M."/>
            <person name="Tulloss R.E."/>
            <person name="Uehling J."/>
            <person name="Grigoriev I.V."/>
            <person name="Vagvolgyi C."/>
            <person name="Papp T."/>
            <person name="Martin F.M."/>
            <person name="Miettinen O."/>
            <person name="Hibbett D.S."/>
            <person name="Nagy L.G."/>
        </authorList>
    </citation>
    <scope>NUCLEOTIDE SEQUENCE [LARGE SCALE GENOMIC DNA]</scope>
    <source>
        <strain evidence="2 3">FP101781</strain>
    </source>
</reference>
<dbReference type="PANTHER" id="PTHR39219:SF1">
    <property type="entry name" value="ER MEMBRANE PROTEIN COMPLEX SUBUNIT 10"/>
    <property type="match status" value="1"/>
</dbReference>
<keyword evidence="3" id="KW-1185">Reference proteome</keyword>
<evidence type="ECO:0008006" key="4">
    <source>
        <dbReference type="Google" id="ProtNLM"/>
    </source>
</evidence>
<dbReference type="OrthoDB" id="1894652at2759"/>